<dbReference type="Gene3D" id="1.20.1420.30">
    <property type="entry name" value="NCX, central ion-binding region"/>
    <property type="match status" value="1"/>
</dbReference>
<accession>A0A8H5BVU5</accession>
<evidence type="ECO:0000256" key="5">
    <source>
        <dbReference type="ARBA" id="ARBA00022989"/>
    </source>
</evidence>
<keyword evidence="3" id="KW-0813">Transport</keyword>
<keyword evidence="5 9" id="KW-1133">Transmembrane helix</keyword>
<keyword evidence="7 9" id="KW-0472">Membrane</keyword>
<evidence type="ECO:0000256" key="8">
    <source>
        <dbReference type="SAM" id="MobiDB-lite"/>
    </source>
</evidence>
<feature type="compositionally biased region" description="Polar residues" evidence="8">
    <location>
        <begin position="10"/>
        <end position="20"/>
    </location>
</feature>
<dbReference type="InterPro" id="IPR044880">
    <property type="entry name" value="NCX_ion-bd_dom_sf"/>
</dbReference>
<evidence type="ECO:0000256" key="1">
    <source>
        <dbReference type="ARBA" id="ARBA00004127"/>
    </source>
</evidence>
<evidence type="ECO:0000256" key="6">
    <source>
        <dbReference type="ARBA" id="ARBA00023065"/>
    </source>
</evidence>
<sequence>MAPTEHTGLLPSNGSRSYNGSGDAEAPRAQLPFRKRFRAFVVADGEPGWIASYRYFFFNSWFNVLLVFVPLCAIAHHLNWDVALRFSFSFLAIMPLAKLLGDSTEQMSASLGQTLAGLLNASFGNAVEIIVGIAALLRDEIRIVQTSMLGSILSNILLVLGCSFLAAGYVRKESIFQVTPAQA</sequence>
<dbReference type="Pfam" id="PF01699">
    <property type="entry name" value="Na_Ca_ex"/>
    <property type="match status" value="1"/>
</dbReference>
<dbReference type="GO" id="GO:0000329">
    <property type="term" value="C:fungal-type vacuole membrane"/>
    <property type="evidence" value="ECO:0007669"/>
    <property type="project" value="TreeGrafter"/>
</dbReference>
<keyword evidence="4 9" id="KW-0812">Transmembrane</keyword>
<keyword evidence="6" id="KW-0406">Ion transport</keyword>
<organism evidence="11 12">
    <name type="scientific">Psilocybe cf. subviscida</name>
    <dbReference type="NCBI Taxonomy" id="2480587"/>
    <lineage>
        <taxon>Eukaryota</taxon>
        <taxon>Fungi</taxon>
        <taxon>Dikarya</taxon>
        <taxon>Basidiomycota</taxon>
        <taxon>Agaricomycotina</taxon>
        <taxon>Agaricomycetes</taxon>
        <taxon>Agaricomycetidae</taxon>
        <taxon>Agaricales</taxon>
        <taxon>Agaricineae</taxon>
        <taxon>Strophariaceae</taxon>
        <taxon>Psilocybe</taxon>
    </lineage>
</organism>
<dbReference type="GO" id="GO:0006874">
    <property type="term" value="P:intracellular calcium ion homeostasis"/>
    <property type="evidence" value="ECO:0007669"/>
    <property type="project" value="TreeGrafter"/>
</dbReference>
<dbReference type="PANTHER" id="PTHR31503:SF22">
    <property type="entry name" value="VACUOLAR CALCIUM ION TRANSPORTER"/>
    <property type="match status" value="1"/>
</dbReference>
<dbReference type="AlphaFoldDB" id="A0A8H5BVU5"/>
<keyword evidence="12" id="KW-1185">Reference proteome</keyword>
<evidence type="ECO:0000313" key="11">
    <source>
        <dbReference type="EMBL" id="KAF5330500.1"/>
    </source>
</evidence>
<feature type="transmembrane region" description="Helical" evidence="9">
    <location>
        <begin position="113"/>
        <end position="137"/>
    </location>
</feature>
<comment type="caution">
    <text evidence="11">The sequence shown here is derived from an EMBL/GenBank/DDBJ whole genome shotgun (WGS) entry which is preliminary data.</text>
</comment>
<dbReference type="OrthoDB" id="1699231at2759"/>
<dbReference type="Proteomes" id="UP000567179">
    <property type="component" value="Unassembled WGS sequence"/>
</dbReference>
<evidence type="ECO:0000259" key="10">
    <source>
        <dbReference type="Pfam" id="PF01699"/>
    </source>
</evidence>
<gene>
    <name evidence="11" type="ORF">D9619_005406</name>
</gene>
<feature type="transmembrane region" description="Helical" evidence="9">
    <location>
        <begin position="149"/>
        <end position="170"/>
    </location>
</feature>
<comment type="subcellular location">
    <subcellularLocation>
        <location evidence="1">Endomembrane system</location>
        <topology evidence="1">Multi-pass membrane protein</topology>
    </subcellularLocation>
</comment>
<dbReference type="GO" id="GO:0015369">
    <property type="term" value="F:calcium:proton antiporter activity"/>
    <property type="evidence" value="ECO:0007669"/>
    <property type="project" value="TreeGrafter"/>
</dbReference>
<evidence type="ECO:0000256" key="2">
    <source>
        <dbReference type="ARBA" id="ARBA00008170"/>
    </source>
</evidence>
<evidence type="ECO:0000313" key="12">
    <source>
        <dbReference type="Proteomes" id="UP000567179"/>
    </source>
</evidence>
<reference evidence="11 12" key="1">
    <citation type="journal article" date="2020" name="ISME J.">
        <title>Uncovering the hidden diversity of litter-decomposition mechanisms in mushroom-forming fungi.</title>
        <authorList>
            <person name="Floudas D."/>
            <person name="Bentzer J."/>
            <person name="Ahren D."/>
            <person name="Johansson T."/>
            <person name="Persson P."/>
            <person name="Tunlid A."/>
        </authorList>
    </citation>
    <scope>NUCLEOTIDE SEQUENCE [LARGE SCALE GENOMIC DNA]</scope>
    <source>
        <strain evidence="11 12">CBS 101986</strain>
    </source>
</reference>
<dbReference type="InterPro" id="IPR004713">
    <property type="entry name" value="CaH_exchang"/>
</dbReference>
<dbReference type="InterPro" id="IPR004837">
    <property type="entry name" value="NaCa_Exmemb"/>
</dbReference>
<dbReference type="EMBL" id="JAACJJ010000001">
    <property type="protein sequence ID" value="KAF5330500.1"/>
    <property type="molecule type" value="Genomic_DNA"/>
</dbReference>
<evidence type="ECO:0000256" key="7">
    <source>
        <dbReference type="ARBA" id="ARBA00023136"/>
    </source>
</evidence>
<comment type="similarity">
    <text evidence="2">Belongs to the Ca(2+):cation antiporter (CaCA) (TC 2.A.19) family.</text>
</comment>
<feature type="domain" description="Sodium/calcium exchanger membrane region" evidence="10">
    <location>
        <begin position="85"/>
        <end position="177"/>
    </location>
</feature>
<evidence type="ECO:0000256" key="9">
    <source>
        <dbReference type="SAM" id="Phobius"/>
    </source>
</evidence>
<protein>
    <recommendedName>
        <fullName evidence="10">Sodium/calcium exchanger membrane region domain-containing protein</fullName>
    </recommendedName>
</protein>
<feature type="region of interest" description="Disordered" evidence="8">
    <location>
        <begin position="1"/>
        <end position="26"/>
    </location>
</feature>
<name>A0A8H5BVU5_9AGAR</name>
<evidence type="ECO:0000256" key="4">
    <source>
        <dbReference type="ARBA" id="ARBA00022692"/>
    </source>
</evidence>
<dbReference type="PANTHER" id="PTHR31503">
    <property type="entry name" value="VACUOLAR CALCIUM ION TRANSPORTER"/>
    <property type="match status" value="1"/>
</dbReference>
<feature type="transmembrane region" description="Helical" evidence="9">
    <location>
        <begin position="55"/>
        <end position="75"/>
    </location>
</feature>
<proteinExistence type="inferred from homology"/>
<dbReference type="GO" id="GO:0012505">
    <property type="term" value="C:endomembrane system"/>
    <property type="evidence" value="ECO:0007669"/>
    <property type="project" value="UniProtKB-SubCell"/>
</dbReference>
<evidence type="ECO:0000256" key="3">
    <source>
        <dbReference type="ARBA" id="ARBA00022448"/>
    </source>
</evidence>